<dbReference type="InterPro" id="IPR036397">
    <property type="entry name" value="RNaseH_sf"/>
</dbReference>
<dbReference type="GO" id="GO:0032259">
    <property type="term" value="P:methylation"/>
    <property type="evidence" value="ECO:0007669"/>
    <property type="project" value="UniProtKB-KW"/>
</dbReference>
<evidence type="ECO:0000313" key="2">
    <source>
        <dbReference type="Proteomes" id="UP000499080"/>
    </source>
</evidence>
<dbReference type="AlphaFoldDB" id="A0A4Y2AYM7"/>
<accession>A0A4Y2AYM7</accession>
<keyword evidence="1" id="KW-0808">Transferase</keyword>
<proteinExistence type="predicted"/>
<gene>
    <name evidence="1" type="primary">SETMAR_76</name>
    <name evidence="1" type="ORF">AVEN_118552_1</name>
</gene>
<keyword evidence="1" id="KW-0489">Methyltransferase</keyword>
<reference evidence="1 2" key="1">
    <citation type="journal article" date="2019" name="Sci. Rep.">
        <title>Orb-weaving spider Araneus ventricosus genome elucidates the spidroin gene catalogue.</title>
        <authorList>
            <person name="Kono N."/>
            <person name="Nakamura H."/>
            <person name="Ohtoshi R."/>
            <person name="Moran D.A.P."/>
            <person name="Shinohara A."/>
            <person name="Yoshida Y."/>
            <person name="Fujiwara M."/>
            <person name="Mori M."/>
            <person name="Tomita M."/>
            <person name="Arakawa K."/>
        </authorList>
    </citation>
    <scope>NUCLEOTIDE SEQUENCE [LARGE SCALE GENOMIC DNA]</scope>
</reference>
<dbReference type="OrthoDB" id="6512539at2759"/>
<dbReference type="PANTHER" id="PTHR46060:SF1">
    <property type="entry name" value="MARINER MOS1 TRANSPOSASE-LIKE PROTEIN"/>
    <property type="match status" value="1"/>
</dbReference>
<evidence type="ECO:0000313" key="1">
    <source>
        <dbReference type="EMBL" id="GBL84136.1"/>
    </source>
</evidence>
<name>A0A4Y2AYM7_ARAVE</name>
<dbReference type="Proteomes" id="UP000499080">
    <property type="component" value="Unassembled WGS sequence"/>
</dbReference>
<dbReference type="EMBL" id="BGPR01000036">
    <property type="protein sequence ID" value="GBL84136.1"/>
    <property type="molecule type" value="Genomic_DNA"/>
</dbReference>
<dbReference type="Gene3D" id="3.30.420.10">
    <property type="entry name" value="Ribonuclease H-like superfamily/Ribonuclease H"/>
    <property type="match status" value="1"/>
</dbReference>
<dbReference type="Pfam" id="PF01359">
    <property type="entry name" value="Transposase_1"/>
    <property type="match status" value="1"/>
</dbReference>
<comment type="caution">
    <text evidence="1">The sequence shown here is derived from an EMBL/GenBank/DDBJ whole genome shotgun (WGS) entry which is preliminary data.</text>
</comment>
<dbReference type="GO" id="GO:0008168">
    <property type="term" value="F:methyltransferase activity"/>
    <property type="evidence" value="ECO:0007669"/>
    <property type="project" value="UniProtKB-KW"/>
</dbReference>
<dbReference type="GO" id="GO:0003676">
    <property type="term" value="F:nucleic acid binding"/>
    <property type="evidence" value="ECO:0007669"/>
    <property type="project" value="InterPro"/>
</dbReference>
<organism evidence="1 2">
    <name type="scientific">Araneus ventricosus</name>
    <name type="common">Orbweaver spider</name>
    <name type="synonym">Epeira ventricosa</name>
    <dbReference type="NCBI Taxonomy" id="182803"/>
    <lineage>
        <taxon>Eukaryota</taxon>
        <taxon>Metazoa</taxon>
        <taxon>Ecdysozoa</taxon>
        <taxon>Arthropoda</taxon>
        <taxon>Chelicerata</taxon>
        <taxon>Arachnida</taxon>
        <taxon>Araneae</taxon>
        <taxon>Araneomorphae</taxon>
        <taxon>Entelegynae</taxon>
        <taxon>Araneoidea</taxon>
        <taxon>Araneidae</taxon>
        <taxon>Araneus</taxon>
    </lineage>
</organism>
<keyword evidence="2" id="KW-1185">Reference proteome</keyword>
<protein>
    <submittedName>
        <fullName evidence="1">Histone-lysine N-methyltransferase SETMAR</fullName>
    </submittedName>
</protein>
<sequence length="293" mass="33653">MIPAPGRPSVITDEMVASVEAKVLENRRFTISALSNDFPEVSRSVLYKIVSEKLNFKELCSRWVPKLLTEEHKNKRFECSLNFLTRYNEEGGAMLSRIVKGDETWVSHVTPESKQQSMEWSHTHFPVRVKAKQTLSQSKIIASVFWDRHSVLMVDFMQRGTTINAVAYGQTLRKLRTAIQNKRRGMLTDGILLLHDNARPCTAAQTRDLLDSFGWEILDHPMYIPDLAPSDFHLFRHLKHHLGGNHYNADEDVKTAMTSWLTEQAASFYEEGIQNLVVRYDKCLNKLGSFVEK</sequence>
<dbReference type="PANTHER" id="PTHR46060">
    <property type="entry name" value="MARINER MOS1 TRANSPOSASE-LIKE PROTEIN"/>
    <property type="match status" value="1"/>
</dbReference>
<dbReference type="InterPro" id="IPR052709">
    <property type="entry name" value="Transposase-MT_Hybrid"/>
</dbReference>
<dbReference type="InterPro" id="IPR001888">
    <property type="entry name" value="Transposase_1"/>
</dbReference>